<keyword evidence="2" id="KW-0175">Coiled coil</keyword>
<sequence>MDSSGERLHPNWQGLAKVHIPFIRFTHAAENGQEPKSIQQKYEIDGVNGEEVQKFYQEVLESPATSRSRPKPQSVSTTRAKASPQLPFDKNKFFRLATANSNLEELSKMSISSAELNVQDSYGWTALMMAACEGADTIAAWLLEMGADIGVADKSGHTALTLARRKGHAAIVELLEKERNDLEMEDEEVASEASEASVTPFYCDICQRSYCESTWRAHQTSTVHQFNANPAIFNKLQKFNISTKNRGLRIMVKQGWDREHGLGPQQNGRLYPIKTVLRKERNGLGIEQSPARVTHFSAFDTNATKRRNPVPREQRRTRNDMQREKVRERKRERRLRNELS</sequence>
<dbReference type="PROSITE" id="PS50174">
    <property type="entry name" value="G_PATCH"/>
    <property type="match status" value="1"/>
</dbReference>
<gene>
    <name evidence="6" type="primary">LOC115633917</name>
</gene>
<feature type="region of interest" description="Disordered" evidence="3">
    <location>
        <begin position="299"/>
        <end position="340"/>
    </location>
</feature>
<dbReference type="SUPFAM" id="SSF48403">
    <property type="entry name" value="Ankyrin repeat"/>
    <property type="match status" value="1"/>
</dbReference>
<dbReference type="InterPro" id="IPR036770">
    <property type="entry name" value="Ankyrin_rpt-contain_sf"/>
</dbReference>
<dbReference type="SMART" id="SM00248">
    <property type="entry name" value="ANK"/>
    <property type="match status" value="2"/>
</dbReference>
<dbReference type="Pfam" id="PF12796">
    <property type="entry name" value="Ank_2"/>
    <property type="match status" value="1"/>
</dbReference>
<evidence type="ECO:0000256" key="3">
    <source>
        <dbReference type="SAM" id="MobiDB-lite"/>
    </source>
</evidence>
<accession>A0A6J2UGR5</accession>
<evidence type="ECO:0000259" key="4">
    <source>
        <dbReference type="PROSITE" id="PS50174"/>
    </source>
</evidence>
<dbReference type="Pfam" id="PF01585">
    <property type="entry name" value="G-patch"/>
    <property type="match status" value="1"/>
</dbReference>
<dbReference type="AlphaFoldDB" id="A0A6J2UGR5"/>
<evidence type="ECO:0000256" key="1">
    <source>
        <dbReference type="PROSITE-ProRule" id="PRU00023"/>
    </source>
</evidence>
<dbReference type="PANTHER" id="PTHR20923">
    <property type="entry name" value="BAT4 PROTEIN-RELATED"/>
    <property type="match status" value="1"/>
</dbReference>
<dbReference type="OrthoDB" id="4735278at2759"/>
<organism evidence="5 6">
    <name type="scientific">Drosophila lebanonensis</name>
    <name type="common">Fruit fly</name>
    <name type="synonym">Scaptodrosophila lebanonensis</name>
    <dbReference type="NCBI Taxonomy" id="7225"/>
    <lineage>
        <taxon>Eukaryota</taxon>
        <taxon>Metazoa</taxon>
        <taxon>Ecdysozoa</taxon>
        <taxon>Arthropoda</taxon>
        <taxon>Hexapoda</taxon>
        <taxon>Insecta</taxon>
        <taxon>Pterygota</taxon>
        <taxon>Neoptera</taxon>
        <taxon>Endopterygota</taxon>
        <taxon>Diptera</taxon>
        <taxon>Brachycera</taxon>
        <taxon>Muscomorpha</taxon>
        <taxon>Ephydroidea</taxon>
        <taxon>Drosophilidae</taxon>
        <taxon>Scaptodrosophila</taxon>
    </lineage>
</organism>
<feature type="coiled-coil region" evidence="2">
    <location>
        <begin position="165"/>
        <end position="195"/>
    </location>
</feature>
<dbReference type="PANTHER" id="PTHR20923:SF1">
    <property type="entry name" value="G PATCH DOMAIN AND ANKYRIN REPEAT-CONTAINING PROTEIN 1"/>
    <property type="match status" value="1"/>
</dbReference>
<keyword evidence="5" id="KW-1185">Reference proteome</keyword>
<evidence type="ECO:0000313" key="5">
    <source>
        <dbReference type="Proteomes" id="UP000504634"/>
    </source>
</evidence>
<dbReference type="Proteomes" id="UP000504634">
    <property type="component" value="Unplaced"/>
</dbReference>
<feature type="compositionally biased region" description="Polar residues" evidence="3">
    <location>
        <begin position="63"/>
        <end position="80"/>
    </location>
</feature>
<feature type="repeat" description="ANK" evidence="1">
    <location>
        <begin position="122"/>
        <end position="154"/>
    </location>
</feature>
<dbReference type="InterPro" id="IPR002110">
    <property type="entry name" value="Ankyrin_rpt"/>
</dbReference>
<dbReference type="InterPro" id="IPR000467">
    <property type="entry name" value="G_patch_dom"/>
</dbReference>
<keyword evidence="1" id="KW-0040">ANK repeat</keyword>
<dbReference type="SMART" id="SM00443">
    <property type="entry name" value="G_patch"/>
    <property type="match status" value="1"/>
</dbReference>
<dbReference type="Gene3D" id="1.25.40.20">
    <property type="entry name" value="Ankyrin repeat-containing domain"/>
    <property type="match status" value="1"/>
</dbReference>
<dbReference type="RefSeq" id="XP_030387285.1">
    <property type="nucleotide sequence ID" value="XM_030531425.1"/>
</dbReference>
<protein>
    <submittedName>
        <fullName evidence="6">G patch domain and ankyrin repeat-containing protein 1 homolog isoform X1</fullName>
    </submittedName>
</protein>
<dbReference type="PROSITE" id="PS50088">
    <property type="entry name" value="ANK_REPEAT"/>
    <property type="match status" value="2"/>
</dbReference>
<reference evidence="6" key="1">
    <citation type="submission" date="2025-08" db="UniProtKB">
        <authorList>
            <consortium name="RefSeq"/>
        </authorList>
    </citation>
    <scope>IDENTIFICATION</scope>
    <source>
        <strain evidence="6">11010-0011.00</strain>
        <tissue evidence="6">Whole body</tissue>
    </source>
</reference>
<dbReference type="PROSITE" id="PS50297">
    <property type="entry name" value="ANK_REP_REGION"/>
    <property type="match status" value="1"/>
</dbReference>
<feature type="region of interest" description="Disordered" evidence="3">
    <location>
        <begin position="60"/>
        <end position="82"/>
    </location>
</feature>
<feature type="domain" description="G-patch" evidence="4">
    <location>
        <begin position="243"/>
        <end position="289"/>
    </location>
</feature>
<feature type="repeat" description="ANK" evidence="1">
    <location>
        <begin position="155"/>
        <end position="187"/>
    </location>
</feature>
<dbReference type="GO" id="GO:0003676">
    <property type="term" value="F:nucleic acid binding"/>
    <property type="evidence" value="ECO:0007669"/>
    <property type="project" value="InterPro"/>
</dbReference>
<dbReference type="GeneID" id="115633917"/>
<evidence type="ECO:0000313" key="6">
    <source>
        <dbReference type="RefSeq" id="XP_030387285.1"/>
    </source>
</evidence>
<name>A0A6J2UGR5_DROLE</name>
<evidence type="ECO:0000256" key="2">
    <source>
        <dbReference type="SAM" id="Coils"/>
    </source>
</evidence>
<feature type="compositionally biased region" description="Basic and acidic residues" evidence="3">
    <location>
        <begin position="310"/>
        <end position="340"/>
    </location>
</feature>
<proteinExistence type="predicted"/>
<dbReference type="InterPro" id="IPR039146">
    <property type="entry name" value="GPANK1"/>
</dbReference>